<feature type="chain" id="PRO_5029880552" evidence="2">
    <location>
        <begin position="19"/>
        <end position="382"/>
    </location>
</feature>
<gene>
    <name evidence="3" type="ORF">HH216_10900</name>
</gene>
<organism evidence="3 4">
    <name type="scientific">Spirosoma rhododendri</name>
    <dbReference type="NCBI Taxonomy" id="2728024"/>
    <lineage>
        <taxon>Bacteria</taxon>
        <taxon>Pseudomonadati</taxon>
        <taxon>Bacteroidota</taxon>
        <taxon>Cytophagia</taxon>
        <taxon>Cytophagales</taxon>
        <taxon>Cytophagaceae</taxon>
        <taxon>Spirosoma</taxon>
    </lineage>
</organism>
<keyword evidence="2" id="KW-0732">Signal</keyword>
<evidence type="ECO:0000256" key="1">
    <source>
        <dbReference type="SAM" id="MobiDB-lite"/>
    </source>
</evidence>
<dbReference type="KEGG" id="srho:HH216_10900"/>
<keyword evidence="4" id="KW-1185">Reference proteome</keyword>
<accession>A0A7L5DMW7</accession>
<feature type="region of interest" description="Disordered" evidence="1">
    <location>
        <begin position="170"/>
        <end position="202"/>
    </location>
</feature>
<dbReference type="Proteomes" id="UP000501128">
    <property type="component" value="Chromosome"/>
</dbReference>
<evidence type="ECO:0000256" key="2">
    <source>
        <dbReference type="SAM" id="SignalP"/>
    </source>
</evidence>
<name>A0A7L5DMW7_9BACT</name>
<feature type="signal peptide" evidence="2">
    <location>
        <begin position="1"/>
        <end position="18"/>
    </location>
</feature>
<dbReference type="AlphaFoldDB" id="A0A7L5DMW7"/>
<dbReference type="EMBL" id="CP051677">
    <property type="protein sequence ID" value="QJD78882.1"/>
    <property type="molecule type" value="Genomic_DNA"/>
</dbReference>
<proteinExistence type="predicted"/>
<protein>
    <submittedName>
        <fullName evidence="3">Uncharacterized protein</fullName>
    </submittedName>
</protein>
<feature type="compositionally biased region" description="Polar residues" evidence="1">
    <location>
        <begin position="176"/>
        <end position="185"/>
    </location>
</feature>
<reference evidence="3 4" key="1">
    <citation type="submission" date="2020-04" db="EMBL/GenBank/DDBJ databases">
        <title>Genome sequencing of novel species.</title>
        <authorList>
            <person name="Heo J."/>
            <person name="Kim S.-J."/>
            <person name="Kim J.-S."/>
            <person name="Hong S.-B."/>
            <person name="Kwon S.-W."/>
        </authorList>
    </citation>
    <scope>NUCLEOTIDE SEQUENCE [LARGE SCALE GENOMIC DNA]</scope>
    <source>
        <strain evidence="3 4">CJU-R4</strain>
    </source>
</reference>
<evidence type="ECO:0000313" key="3">
    <source>
        <dbReference type="EMBL" id="QJD78882.1"/>
    </source>
</evidence>
<sequence>MKHLLLSILLGLSGSALAQDAIYTKNGHQLPDARLTDVQDDKVSFTINGKTQTFKRENILFAFTSNGNYLVINELSTNTTKAQEQLKTFLAAPPRNDDRDYLIQAVPLKVIPAMIAYESDQLVNYNTLEGKSGSISKGELVAILHRDGHHTILRPDYGEVSPLLEAVHDRIRPNASPKSVQTKPEISSGPEKASENPPRNDSSVVIKQTEVDIAAKYSLSPSQQQLYRKKSLQKVNEFVAYLNVITNKSLPTTVRDEAIRNACELFMEGSTMEVTSTSQPGSRKYTITEYLNRLKLISYSSTKIEWSEVNFIKELTQAVDGSYYGLISGSQKFTGSSNGRVKYIDYTDKNVRVKLKRGIKTQDGEEVVTWDLLLGSISVAHQ</sequence>
<evidence type="ECO:0000313" key="4">
    <source>
        <dbReference type="Proteomes" id="UP000501128"/>
    </source>
</evidence>
<dbReference type="RefSeq" id="WP_169550849.1">
    <property type="nucleotide sequence ID" value="NZ_CP051677.1"/>
</dbReference>